<evidence type="ECO:0000313" key="2">
    <source>
        <dbReference type="EMBL" id="KZV31131.1"/>
    </source>
</evidence>
<organism evidence="2 3">
    <name type="scientific">Dorcoceras hygrometricum</name>
    <dbReference type="NCBI Taxonomy" id="472368"/>
    <lineage>
        <taxon>Eukaryota</taxon>
        <taxon>Viridiplantae</taxon>
        <taxon>Streptophyta</taxon>
        <taxon>Embryophyta</taxon>
        <taxon>Tracheophyta</taxon>
        <taxon>Spermatophyta</taxon>
        <taxon>Magnoliopsida</taxon>
        <taxon>eudicotyledons</taxon>
        <taxon>Gunneridae</taxon>
        <taxon>Pentapetalae</taxon>
        <taxon>asterids</taxon>
        <taxon>lamiids</taxon>
        <taxon>Lamiales</taxon>
        <taxon>Gesneriaceae</taxon>
        <taxon>Didymocarpoideae</taxon>
        <taxon>Trichosporeae</taxon>
        <taxon>Loxocarpinae</taxon>
        <taxon>Dorcoceras</taxon>
    </lineage>
</organism>
<evidence type="ECO:0000256" key="1">
    <source>
        <dbReference type="SAM" id="MobiDB-lite"/>
    </source>
</evidence>
<keyword evidence="3" id="KW-1185">Reference proteome</keyword>
<dbReference type="EMBL" id="KV007739">
    <property type="protein sequence ID" value="KZV31131.1"/>
    <property type="molecule type" value="Genomic_DNA"/>
</dbReference>
<dbReference type="AlphaFoldDB" id="A0A2Z7BGM1"/>
<feature type="compositionally biased region" description="Polar residues" evidence="1">
    <location>
        <begin position="172"/>
        <end position="190"/>
    </location>
</feature>
<evidence type="ECO:0000313" key="3">
    <source>
        <dbReference type="Proteomes" id="UP000250235"/>
    </source>
</evidence>
<name>A0A2Z7BGM1_9LAMI</name>
<reference evidence="2 3" key="1">
    <citation type="journal article" date="2015" name="Proc. Natl. Acad. Sci. U.S.A.">
        <title>The resurrection genome of Boea hygrometrica: A blueprint for survival of dehydration.</title>
        <authorList>
            <person name="Xiao L."/>
            <person name="Yang G."/>
            <person name="Zhang L."/>
            <person name="Yang X."/>
            <person name="Zhao S."/>
            <person name="Ji Z."/>
            <person name="Zhou Q."/>
            <person name="Hu M."/>
            <person name="Wang Y."/>
            <person name="Chen M."/>
            <person name="Xu Y."/>
            <person name="Jin H."/>
            <person name="Xiao X."/>
            <person name="Hu G."/>
            <person name="Bao F."/>
            <person name="Hu Y."/>
            <person name="Wan P."/>
            <person name="Li L."/>
            <person name="Deng X."/>
            <person name="Kuang T."/>
            <person name="Xiang C."/>
            <person name="Zhu J.K."/>
            <person name="Oliver M.J."/>
            <person name="He Y."/>
        </authorList>
    </citation>
    <scope>NUCLEOTIDE SEQUENCE [LARGE SCALE GENOMIC DNA]</scope>
    <source>
        <strain evidence="3">cv. XS01</strain>
    </source>
</reference>
<sequence length="190" mass="21085">MSTESPEDEAEQIKHCSQLEELLLWNKILKIGDSPIAHSRKVDKLKVLSESLVSSASKAEKCISDIRTQKEEALKFHGTKTSENTGEERYQFDEASNQILQHFKLKENKLSRAIASYRAATVTTPAFSSSFFLLGAFGMNVVSLSLMATSAPPVKESDEPKFESNLEGEKISVNNGENSQQSFLPKQLSN</sequence>
<feature type="compositionally biased region" description="Basic and acidic residues" evidence="1">
    <location>
        <begin position="155"/>
        <end position="170"/>
    </location>
</feature>
<dbReference type="Proteomes" id="UP000250235">
    <property type="component" value="Unassembled WGS sequence"/>
</dbReference>
<proteinExistence type="predicted"/>
<dbReference type="PANTHER" id="PTHR34121">
    <property type="entry name" value="MYOSIN-11"/>
    <property type="match status" value="1"/>
</dbReference>
<dbReference type="PANTHER" id="PTHR34121:SF8">
    <property type="match status" value="1"/>
</dbReference>
<dbReference type="OrthoDB" id="2019255at2759"/>
<gene>
    <name evidence="2" type="ORF">F511_11844</name>
</gene>
<protein>
    <submittedName>
        <fullName evidence="2">Myosin-9</fullName>
    </submittedName>
</protein>
<feature type="region of interest" description="Disordered" evidence="1">
    <location>
        <begin position="152"/>
        <end position="190"/>
    </location>
</feature>
<accession>A0A2Z7BGM1</accession>